<comment type="caution">
    <text evidence="2">The sequence shown here is derived from an EMBL/GenBank/DDBJ whole genome shotgun (WGS) entry which is preliminary data.</text>
</comment>
<dbReference type="EMBL" id="BAAASG010000007">
    <property type="protein sequence ID" value="GAA2491185.1"/>
    <property type="molecule type" value="Genomic_DNA"/>
</dbReference>
<reference evidence="2 3" key="1">
    <citation type="journal article" date="2019" name="Int. J. Syst. Evol. Microbiol.">
        <title>The Global Catalogue of Microorganisms (GCM) 10K type strain sequencing project: providing services to taxonomists for standard genome sequencing and annotation.</title>
        <authorList>
            <consortium name="The Broad Institute Genomics Platform"/>
            <consortium name="The Broad Institute Genome Sequencing Center for Infectious Disease"/>
            <person name="Wu L."/>
            <person name="Ma J."/>
        </authorList>
    </citation>
    <scope>NUCLEOTIDE SEQUENCE [LARGE SCALE GENOMIC DNA]</scope>
    <source>
        <strain evidence="2 3">JCM 4395</strain>
    </source>
</reference>
<dbReference type="RefSeq" id="WP_344401015.1">
    <property type="nucleotide sequence ID" value="NZ_BAAASG010000007.1"/>
</dbReference>
<name>A0ABN3M045_STRLO</name>
<sequence>MTDYSPDGSAPAVHQALRAVVGGDADEAELNTLAGSEVLVPAGSAAAQEQDPSAVTLPVYAQEDGTELVPVFTTETRLQSALPQVTRHRRIALGTLAHRWPSETLALVIDAGTPEEVALTAEGVRQLLDRGAA</sequence>
<evidence type="ECO:0000313" key="3">
    <source>
        <dbReference type="Proteomes" id="UP001501777"/>
    </source>
</evidence>
<dbReference type="InterPro" id="IPR009839">
    <property type="entry name" value="SseB_N"/>
</dbReference>
<dbReference type="Pfam" id="PF07179">
    <property type="entry name" value="SseB"/>
    <property type="match status" value="1"/>
</dbReference>
<dbReference type="Proteomes" id="UP001501777">
    <property type="component" value="Unassembled WGS sequence"/>
</dbReference>
<gene>
    <name evidence="2" type="ORF">GCM10010276_33240</name>
</gene>
<proteinExistence type="predicted"/>
<protein>
    <recommendedName>
        <fullName evidence="1">SseB protein N-terminal domain-containing protein</fullName>
    </recommendedName>
</protein>
<organism evidence="2 3">
    <name type="scientific">Streptomyces longisporus</name>
    <dbReference type="NCBI Taxonomy" id="1948"/>
    <lineage>
        <taxon>Bacteria</taxon>
        <taxon>Bacillati</taxon>
        <taxon>Actinomycetota</taxon>
        <taxon>Actinomycetes</taxon>
        <taxon>Kitasatosporales</taxon>
        <taxon>Streptomycetaceae</taxon>
        <taxon>Streptomyces</taxon>
    </lineage>
</organism>
<feature type="domain" description="SseB protein N-terminal" evidence="1">
    <location>
        <begin position="15"/>
        <end position="126"/>
    </location>
</feature>
<accession>A0ABN3M045</accession>
<keyword evidence="3" id="KW-1185">Reference proteome</keyword>
<evidence type="ECO:0000313" key="2">
    <source>
        <dbReference type="EMBL" id="GAA2491185.1"/>
    </source>
</evidence>
<evidence type="ECO:0000259" key="1">
    <source>
        <dbReference type="Pfam" id="PF07179"/>
    </source>
</evidence>